<name>A0A8H4QPJ1_9AGAR</name>
<proteinExistence type="predicted"/>
<feature type="compositionally biased region" description="Basic and acidic residues" evidence="1">
    <location>
        <begin position="122"/>
        <end position="139"/>
    </location>
</feature>
<feature type="compositionally biased region" description="Basic and acidic residues" evidence="1">
    <location>
        <begin position="181"/>
        <end position="190"/>
    </location>
</feature>
<feature type="compositionally biased region" description="Basic and acidic residues" evidence="1">
    <location>
        <begin position="326"/>
        <end position="343"/>
    </location>
</feature>
<organism evidence="2 3">
    <name type="scientific">Agrocybe pediades</name>
    <dbReference type="NCBI Taxonomy" id="84607"/>
    <lineage>
        <taxon>Eukaryota</taxon>
        <taxon>Fungi</taxon>
        <taxon>Dikarya</taxon>
        <taxon>Basidiomycota</taxon>
        <taxon>Agaricomycotina</taxon>
        <taxon>Agaricomycetes</taxon>
        <taxon>Agaricomycetidae</taxon>
        <taxon>Agaricales</taxon>
        <taxon>Agaricineae</taxon>
        <taxon>Strophariaceae</taxon>
        <taxon>Agrocybe</taxon>
    </lineage>
</organism>
<reference evidence="2 3" key="1">
    <citation type="submission" date="2019-12" db="EMBL/GenBank/DDBJ databases">
        <authorList>
            <person name="Floudas D."/>
            <person name="Bentzer J."/>
            <person name="Ahren D."/>
            <person name="Johansson T."/>
            <person name="Persson P."/>
            <person name="Tunlid A."/>
        </authorList>
    </citation>
    <scope>NUCLEOTIDE SEQUENCE [LARGE SCALE GENOMIC DNA]</scope>
    <source>
        <strain evidence="2 3">CBS 102.39</strain>
    </source>
</reference>
<accession>A0A8H4QPJ1</accession>
<dbReference type="EMBL" id="JAACJL010000044">
    <property type="protein sequence ID" value="KAF4614869.1"/>
    <property type="molecule type" value="Genomic_DNA"/>
</dbReference>
<dbReference type="Proteomes" id="UP000521872">
    <property type="component" value="Unassembled WGS sequence"/>
</dbReference>
<feature type="compositionally biased region" description="Polar residues" evidence="1">
    <location>
        <begin position="346"/>
        <end position="362"/>
    </location>
</feature>
<gene>
    <name evidence="2" type="ORF">D9613_002707</name>
</gene>
<feature type="compositionally biased region" description="Polar residues" evidence="1">
    <location>
        <begin position="271"/>
        <end position="281"/>
    </location>
</feature>
<keyword evidence="3" id="KW-1185">Reference proteome</keyword>
<feature type="compositionally biased region" description="Basic and acidic residues" evidence="1">
    <location>
        <begin position="104"/>
        <end position="113"/>
    </location>
</feature>
<feature type="compositionally biased region" description="Polar residues" evidence="1">
    <location>
        <begin position="204"/>
        <end position="218"/>
    </location>
</feature>
<evidence type="ECO:0000256" key="1">
    <source>
        <dbReference type="SAM" id="MobiDB-lite"/>
    </source>
</evidence>
<sequence length="415" mass="46302">MSNALWIGERVCNGPILAYGPLDLHYELPLNCCNDNQVLIEFAVNAMDAPMSEWFQSIPLSLDAIAYAAKFQQEAMASQIRYHRLRHQQLRQLVERLKQEIAELKRNQPEQRHQHVGMSRTQDNEVSDHLNVNGKREMLYTHQFDQSYRKTRTDSSPRSITTPIGPDRLTLLPGQQLPELSTHKQQEQRKYSHSPVYMRDGQSRGYQNGMSVGQSSNRVPERPESRPTSSLPLQQYAFSPQESGRFNASSSNQGNASLQIFQRANQRHQNPRSNQVGQPSNAPLPHPASSSRFKPSLALYAPPPPLNAPKASANRQPMGPPPTPQHVRDKLVKQGHDNTDHHGRNIWQTPANSDGAPNTGGSASRRFFAERSDNANAGGVAQTRGISRASATPVRNTPGHRTPFVSNLGQRSGFG</sequence>
<feature type="region of interest" description="Disordered" evidence="1">
    <location>
        <begin position="265"/>
        <end position="415"/>
    </location>
</feature>
<protein>
    <submittedName>
        <fullName evidence="2">Uncharacterized protein</fullName>
    </submittedName>
</protein>
<evidence type="ECO:0000313" key="2">
    <source>
        <dbReference type="EMBL" id="KAF4614869.1"/>
    </source>
</evidence>
<feature type="region of interest" description="Disordered" evidence="1">
    <location>
        <begin position="104"/>
        <end position="231"/>
    </location>
</feature>
<comment type="caution">
    <text evidence="2">The sequence shown here is derived from an EMBL/GenBank/DDBJ whole genome shotgun (WGS) entry which is preliminary data.</text>
</comment>
<dbReference type="AlphaFoldDB" id="A0A8H4QPJ1"/>
<evidence type="ECO:0000313" key="3">
    <source>
        <dbReference type="Proteomes" id="UP000521872"/>
    </source>
</evidence>
<feature type="compositionally biased region" description="Polar residues" evidence="1">
    <location>
        <begin position="404"/>
        <end position="415"/>
    </location>
</feature>